<dbReference type="EMBL" id="CP033923">
    <property type="protein sequence ID" value="AZA91992.1"/>
    <property type="molecule type" value="Genomic_DNA"/>
</dbReference>
<dbReference type="RefSeq" id="WP_123858727.1">
    <property type="nucleotide sequence ID" value="NZ_CP033923.1"/>
</dbReference>
<dbReference type="InterPro" id="IPR001173">
    <property type="entry name" value="Glyco_trans_2-like"/>
</dbReference>
<dbReference type="SUPFAM" id="SSF53448">
    <property type="entry name" value="Nucleotide-diphospho-sugar transferases"/>
    <property type="match status" value="1"/>
</dbReference>
<dbReference type="PANTHER" id="PTHR43179:SF7">
    <property type="entry name" value="RHAMNOSYLTRANSFERASE WBBL"/>
    <property type="match status" value="1"/>
</dbReference>
<dbReference type="Proteomes" id="UP000278288">
    <property type="component" value="Chromosome"/>
</dbReference>
<reference evidence="2 3" key="1">
    <citation type="submission" date="2018-11" db="EMBL/GenBank/DDBJ databases">
        <title>Proposal to divide the Flavobacteriaceae and reorganize its genera based on Amino Acid Identity values calculated from whole genome sequences.</title>
        <authorList>
            <person name="Nicholson A.C."/>
            <person name="Gulvik C.A."/>
            <person name="Whitney A.M."/>
            <person name="Humrighouse B.W."/>
            <person name="Bell M."/>
            <person name="Holmes B."/>
            <person name="Steigerwalt A.G."/>
            <person name="Villarma A."/>
            <person name="Sheth M."/>
            <person name="Batra D."/>
            <person name="Pryor J."/>
            <person name="Bernardet J.-F."/>
            <person name="Hugo C."/>
            <person name="Kampfer P."/>
            <person name="Newman J."/>
            <person name="McQuiston J.R."/>
        </authorList>
    </citation>
    <scope>NUCLEOTIDE SEQUENCE [LARGE SCALE GENOMIC DNA]</scope>
    <source>
        <strain evidence="2 3">G0041</strain>
    </source>
</reference>
<dbReference type="InterPro" id="IPR029044">
    <property type="entry name" value="Nucleotide-diphossugar_trans"/>
</dbReference>
<evidence type="ECO:0000313" key="2">
    <source>
        <dbReference type="EMBL" id="AZA91992.1"/>
    </source>
</evidence>
<gene>
    <name evidence="2" type="ORF">EG343_15860</name>
</gene>
<name>A0AAD0YNB7_CHRNA</name>
<dbReference type="KEGG" id="cnk:EG343_15860"/>
<dbReference type="Pfam" id="PF00535">
    <property type="entry name" value="Glycos_transf_2"/>
    <property type="match status" value="1"/>
</dbReference>
<protein>
    <submittedName>
        <fullName evidence="2">Glycosyltransferase family 2 protein</fullName>
    </submittedName>
</protein>
<evidence type="ECO:0000313" key="3">
    <source>
        <dbReference type="Proteomes" id="UP000278288"/>
    </source>
</evidence>
<feature type="domain" description="Glycosyltransferase 2-like" evidence="1">
    <location>
        <begin position="6"/>
        <end position="111"/>
    </location>
</feature>
<keyword evidence="3" id="KW-1185">Reference proteome</keyword>
<sequence>MASIYVIIVTYNAMKWAEKCFSSLKSSSVPVQCITIDNGSTDGTQEYITTHFPEVDFIQSPENLGFGKANNLGIEKAHKEGADFFYLMNQDAWIYPDSFQQVLDVYNSYPDNKQIGILSPMHLDGSERKLDLHFENYLAKDLRNNRMLSDIYFDETKAYYEIGFVNAAHWCIPRGIIEKIGGFNPYFFHGAEDYEYVNRVTYFGLKIVVCSQSKVVHDTVQSFYKQEPKDKAELLKNKRLSMIMQRETKYLDPNYHYDTKREKKALFSFALKMGAKGNMSEYKFYMEQYKYFSGKFNEIETARKTAMTGLHPFLNLK</sequence>
<dbReference type="PANTHER" id="PTHR43179">
    <property type="entry name" value="RHAMNOSYLTRANSFERASE WBBL"/>
    <property type="match status" value="1"/>
</dbReference>
<organism evidence="2 3">
    <name type="scientific">Chryseobacterium nakagawai</name>
    <dbReference type="NCBI Taxonomy" id="1241982"/>
    <lineage>
        <taxon>Bacteria</taxon>
        <taxon>Pseudomonadati</taxon>
        <taxon>Bacteroidota</taxon>
        <taxon>Flavobacteriia</taxon>
        <taxon>Flavobacteriales</taxon>
        <taxon>Weeksellaceae</taxon>
        <taxon>Chryseobacterium group</taxon>
        <taxon>Chryseobacterium</taxon>
    </lineage>
</organism>
<dbReference type="AlphaFoldDB" id="A0AAD0YNB7"/>
<proteinExistence type="predicted"/>
<accession>A0AAD0YNB7</accession>
<evidence type="ECO:0000259" key="1">
    <source>
        <dbReference type="Pfam" id="PF00535"/>
    </source>
</evidence>
<dbReference type="Gene3D" id="3.90.550.10">
    <property type="entry name" value="Spore Coat Polysaccharide Biosynthesis Protein SpsA, Chain A"/>
    <property type="match status" value="1"/>
</dbReference>